<dbReference type="Pfam" id="PF12867">
    <property type="entry name" value="DinB_2"/>
    <property type="match status" value="1"/>
</dbReference>
<dbReference type="SUPFAM" id="SSF56436">
    <property type="entry name" value="C-type lectin-like"/>
    <property type="match status" value="1"/>
</dbReference>
<dbReference type="AlphaFoldDB" id="A0A545UBW0"/>
<dbReference type="InterPro" id="IPR005532">
    <property type="entry name" value="SUMF_dom"/>
</dbReference>
<dbReference type="PANTHER" id="PTHR23150">
    <property type="entry name" value="SULFATASE MODIFYING FACTOR 1, 2"/>
    <property type="match status" value="1"/>
</dbReference>
<keyword evidence="2" id="KW-0408">Iron</keyword>
<feature type="domain" description="Sulfatase-modifying factor enzyme-like" evidence="4">
    <location>
        <begin position="186"/>
        <end position="321"/>
    </location>
</feature>
<dbReference type="OrthoDB" id="9768004at2"/>
<feature type="domain" description="Sulfatase-modifying factor enzyme-like" evidence="4">
    <location>
        <begin position="328"/>
        <end position="402"/>
    </location>
</feature>
<evidence type="ECO:0000313" key="6">
    <source>
        <dbReference type="EMBL" id="TQV86955.1"/>
    </source>
</evidence>
<keyword evidence="1" id="KW-0560">Oxidoreductase</keyword>
<organism evidence="6 7">
    <name type="scientific">Aliikangiella coralliicola</name>
    <dbReference type="NCBI Taxonomy" id="2592383"/>
    <lineage>
        <taxon>Bacteria</taxon>
        <taxon>Pseudomonadati</taxon>
        <taxon>Pseudomonadota</taxon>
        <taxon>Gammaproteobacteria</taxon>
        <taxon>Oceanospirillales</taxon>
        <taxon>Pleioneaceae</taxon>
        <taxon>Aliikangiella</taxon>
    </lineage>
</organism>
<dbReference type="InterPro" id="IPR051043">
    <property type="entry name" value="Sulfatase_Mod_Factor_Kinase"/>
</dbReference>
<protein>
    <submittedName>
        <fullName evidence="6">Ergothioneine biosynthesis protein EgtB</fullName>
    </submittedName>
</protein>
<sequence>MTQALNFKVTGSDLLQSYKNTRNHSQSICANLTDEDVQAQSMADASPLKWHLAHTTWAFETFILKPFVNDYRTFDDSYEYLFNSYYNAIGAQFPRPQRGLLTRPDRQTVNHYRNHVDHAMEKLFFEFAEIKPDIQKKLIPLIKLTINHEQQHQELMLTDLKHLFSFNPQFPVYSDIEQFEPCEKSEAIRFEAGQYSIGHQQEEFYFDNEGPQHQCYLQDYTIDSHLISNGDFLEFINDGGYQSPQYWLSEAWQKINQNSVSHPLYWKKIKGQWHEYTLNGLKPVMPRLPVKHVNFFEANAFANWRGKRLPTEQEWETAVRSQHPQLKQCFGQLWQWTSSSYSAYPGFKPLEGAVGEYNGKFMVNQYVLRGGSIATPANHIRPSYRNFFYPDASWQFSGIRLAESI</sequence>
<evidence type="ECO:0000259" key="4">
    <source>
        <dbReference type="Pfam" id="PF03781"/>
    </source>
</evidence>
<comment type="caution">
    <text evidence="6">The sequence shown here is derived from an EMBL/GenBank/DDBJ whole genome shotgun (WGS) entry which is preliminary data.</text>
</comment>
<accession>A0A545UBW0</accession>
<proteinExistence type="predicted"/>
<evidence type="ECO:0000256" key="3">
    <source>
        <dbReference type="ARBA" id="ARBA00037882"/>
    </source>
</evidence>
<evidence type="ECO:0000256" key="1">
    <source>
        <dbReference type="ARBA" id="ARBA00023002"/>
    </source>
</evidence>
<dbReference type="InterPro" id="IPR042095">
    <property type="entry name" value="SUMF_sf"/>
</dbReference>
<evidence type="ECO:0000259" key="5">
    <source>
        <dbReference type="Pfam" id="PF12867"/>
    </source>
</evidence>
<evidence type="ECO:0000256" key="2">
    <source>
        <dbReference type="ARBA" id="ARBA00023004"/>
    </source>
</evidence>
<keyword evidence="7" id="KW-1185">Reference proteome</keyword>
<name>A0A545UBW0_9GAMM</name>
<dbReference type="InterPro" id="IPR016187">
    <property type="entry name" value="CTDL_fold"/>
</dbReference>
<dbReference type="RefSeq" id="WP_142894470.1">
    <property type="nucleotide sequence ID" value="NZ_ML660165.1"/>
</dbReference>
<dbReference type="InterPro" id="IPR024775">
    <property type="entry name" value="DinB-like"/>
</dbReference>
<dbReference type="EMBL" id="VIKS01000009">
    <property type="protein sequence ID" value="TQV86955.1"/>
    <property type="molecule type" value="Genomic_DNA"/>
</dbReference>
<dbReference type="GO" id="GO:0052699">
    <property type="term" value="P:ergothioneine biosynthetic process"/>
    <property type="evidence" value="ECO:0007669"/>
    <property type="project" value="InterPro"/>
</dbReference>
<dbReference type="Pfam" id="PF03781">
    <property type="entry name" value="FGE-sulfatase"/>
    <property type="match status" value="2"/>
</dbReference>
<comment type="pathway">
    <text evidence="3">Amino-acid biosynthesis; ergothioneine biosynthesis.</text>
</comment>
<reference evidence="6 7" key="1">
    <citation type="submission" date="2019-07" db="EMBL/GenBank/DDBJ databases">
        <title>Draft genome for Aliikangiella sp. M105.</title>
        <authorList>
            <person name="Wang G."/>
        </authorList>
    </citation>
    <scope>NUCLEOTIDE SEQUENCE [LARGE SCALE GENOMIC DNA]</scope>
    <source>
        <strain evidence="6 7">M105</strain>
    </source>
</reference>
<feature type="domain" description="DinB-like" evidence="5">
    <location>
        <begin position="19"/>
        <end position="156"/>
    </location>
</feature>
<evidence type="ECO:0000313" key="7">
    <source>
        <dbReference type="Proteomes" id="UP000315439"/>
    </source>
</evidence>
<dbReference type="PANTHER" id="PTHR23150:SF36">
    <property type="entry name" value="HERCYNINE OXYGENASE"/>
    <property type="match status" value="1"/>
</dbReference>
<dbReference type="InterPro" id="IPR017806">
    <property type="entry name" value="EgtB"/>
</dbReference>
<dbReference type="NCBIfam" id="TIGR03440">
    <property type="entry name" value="egtB_TIGR03440"/>
    <property type="match status" value="1"/>
</dbReference>
<gene>
    <name evidence="6" type="ORF">FLL46_14180</name>
</gene>
<dbReference type="Gene3D" id="3.90.1580.10">
    <property type="entry name" value="paralog of FGE (formylglycine-generating enzyme)"/>
    <property type="match status" value="2"/>
</dbReference>
<dbReference type="Proteomes" id="UP000315439">
    <property type="component" value="Unassembled WGS sequence"/>
</dbReference>